<dbReference type="Gene3D" id="2.130.10.10">
    <property type="entry name" value="YVTN repeat-like/Quinoprotein amine dehydrogenase"/>
    <property type="match status" value="1"/>
</dbReference>
<protein>
    <recommendedName>
        <fullName evidence="3">WD40 repeat domain-containing protein</fullName>
    </recommendedName>
</protein>
<dbReference type="EMBL" id="CP134213">
    <property type="protein sequence ID" value="WND21893.1"/>
    <property type="molecule type" value="Genomic_DNA"/>
</dbReference>
<dbReference type="InterPro" id="IPR011044">
    <property type="entry name" value="Quino_amine_DH_bsu"/>
</dbReference>
<evidence type="ECO:0000313" key="1">
    <source>
        <dbReference type="EMBL" id="WND21893.1"/>
    </source>
</evidence>
<dbReference type="Proteomes" id="UP001249394">
    <property type="component" value="Chromosome"/>
</dbReference>
<reference evidence="1 2" key="1">
    <citation type="submission" date="2023-09" db="EMBL/GenBank/DDBJ databases">
        <title>The genome sequence of Streptomyces anthocyanicus.</title>
        <authorList>
            <person name="Mo P."/>
        </authorList>
    </citation>
    <scope>NUCLEOTIDE SEQUENCE [LARGE SCALE GENOMIC DNA]</scope>
    <source>
        <strain evidence="1 2">JCM 4387</strain>
    </source>
</reference>
<keyword evidence="2" id="KW-1185">Reference proteome</keyword>
<evidence type="ECO:0000313" key="2">
    <source>
        <dbReference type="Proteomes" id="UP001249394"/>
    </source>
</evidence>
<evidence type="ECO:0008006" key="3">
    <source>
        <dbReference type="Google" id="ProtNLM"/>
    </source>
</evidence>
<name>A0ABY9UH22_STRVL</name>
<accession>A0ABY9UH22</accession>
<sequence length="457" mass="49412">MRELAGRGSGILVDRRYGRYVLKALTGPGTTPVTVPMIRQDGVDTTGRYALDNGGSDGNAVIWATDLLTGRRYRAPIMLVSAGSVQPAAVITRKKGNPYILRSQGSDLLLLRTTEDSRFPLPQLATGWGSGDTYVRSADGARRARTDNAETRGGESRLWLTLARRGEERTATPLLLDEWMESGVVEPDVFFTADSRRLVLWSNGHGLLSVREAGQGTREFAKTFPSPIVFAAPLYGSKAVVLTAERLIVYDVASREERSLARRPCGHGNCMGFGVRPGRPTEVAVADSAGRVFLWNVDTAEKRRIGDFTMGSGRVEEPLAFSPGGALLAAPRDTRTVVRRDVADGEPVGPAIESDADISVKSLADDGTLLSDDGPLKLWRPGDTDEPYVAVPGYATAHDIRLTSDHLILEQANDVFRVPLAPEAWIKALCRNWSAPYTPAEKRILTDAGADTGSPCP</sequence>
<proteinExistence type="predicted"/>
<dbReference type="InterPro" id="IPR015943">
    <property type="entry name" value="WD40/YVTN_repeat-like_dom_sf"/>
</dbReference>
<gene>
    <name evidence="1" type="ORF">RI060_33065</name>
</gene>
<organism evidence="1 2">
    <name type="scientific">Streptomyces violaceus</name>
    <name type="common">Streptomyces venezuelae</name>
    <dbReference type="NCBI Taxonomy" id="1936"/>
    <lineage>
        <taxon>Bacteria</taxon>
        <taxon>Bacillati</taxon>
        <taxon>Actinomycetota</taxon>
        <taxon>Actinomycetes</taxon>
        <taxon>Kitasatosporales</taxon>
        <taxon>Streptomycetaceae</taxon>
        <taxon>Streptomyces</taxon>
    </lineage>
</organism>
<dbReference type="SUPFAM" id="SSF50969">
    <property type="entry name" value="YVTN repeat-like/Quinoprotein amine dehydrogenase"/>
    <property type="match status" value="1"/>
</dbReference>